<keyword evidence="6" id="KW-1185">Reference proteome</keyword>
<evidence type="ECO:0000313" key="5">
    <source>
        <dbReference type="EMBL" id="GAX82871.1"/>
    </source>
</evidence>
<dbReference type="InterPro" id="IPR040911">
    <property type="entry name" value="Exostosin_GT47"/>
</dbReference>
<dbReference type="Proteomes" id="UP000232323">
    <property type="component" value="Unassembled WGS sequence"/>
</dbReference>
<comment type="subcellular location">
    <subcellularLocation>
        <location evidence="1">Golgi apparatus membrane</location>
        <topology evidence="1">Single-pass type II membrane protein</topology>
    </subcellularLocation>
</comment>
<sequence>MNLQLRVCIKYLLSSVCVLFSFAFNSVADSSSLKIYVYDLPRWKNSSTFGDSSNFEDISDSDYGLDQIFPEVLKNSTYVTTKPEEADYFFADAWIFWPHALNHMDDILLDIRAFGPWFDRKNGSDHIFVITADQGRCQYEEKEGRKPHHAVRNSIFIQHYGGSLHSNDFFNEDLTKRWGGELDRLMTMTEALRSRDGCTAPNIRCTEDVYGRLTPFLCHIPYQDIVVPPAVFERRPPHPCLHCHFGVHNEMAWKTPYTHPELISPSHTRDTLLFHAGHALFQKDNGFYSLGARQNMIEMFGRGQKPGYELAEEPLGSNYWTKLLKSKFCLGTTGTGWGSRFKVALVHGCIPVIMMDGVKNEFEEQLPLMEYTVRIPGYMAYRTPQILDELVTSGRAAQMQENLKCAWRLHWWRSPHGKAFEVVMCELKRRKLELPKGRIHIDFKTCSIKCIDEIIPIVDSGNNFLSA</sequence>
<evidence type="ECO:0000259" key="4">
    <source>
        <dbReference type="Pfam" id="PF03016"/>
    </source>
</evidence>
<reference evidence="5 6" key="1">
    <citation type="submission" date="2017-08" db="EMBL/GenBank/DDBJ databases">
        <title>Acidophilic green algal genome provides insights into adaptation to an acidic environment.</title>
        <authorList>
            <person name="Hirooka S."/>
            <person name="Hirose Y."/>
            <person name="Kanesaki Y."/>
            <person name="Higuchi S."/>
            <person name="Fujiwara T."/>
            <person name="Onuma R."/>
            <person name="Era A."/>
            <person name="Ohbayashi R."/>
            <person name="Uzuka A."/>
            <person name="Nozaki H."/>
            <person name="Yoshikawa H."/>
            <person name="Miyagishima S.Y."/>
        </authorList>
    </citation>
    <scope>NUCLEOTIDE SEQUENCE [LARGE SCALE GENOMIC DNA]</scope>
    <source>
        <strain evidence="5 6">NIES-2499</strain>
    </source>
</reference>
<proteinExistence type="inferred from homology"/>
<feature type="domain" description="Exostosin GT47" evidence="4">
    <location>
        <begin position="259"/>
        <end position="378"/>
    </location>
</feature>
<comment type="caution">
    <text evidence="5">The sequence shown here is derived from an EMBL/GenBank/DDBJ whole genome shotgun (WGS) entry which is preliminary data.</text>
</comment>
<organism evidence="5 6">
    <name type="scientific">Chlamydomonas eustigma</name>
    <dbReference type="NCBI Taxonomy" id="1157962"/>
    <lineage>
        <taxon>Eukaryota</taxon>
        <taxon>Viridiplantae</taxon>
        <taxon>Chlorophyta</taxon>
        <taxon>core chlorophytes</taxon>
        <taxon>Chlorophyceae</taxon>
        <taxon>CS clade</taxon>
        <taxon>Chlamydomonadales</taxon>
        <taxon>Chlamydomonadaceae</taxon>
        <taxon>Chlamydomonas</taxon>
    </lineage>
</organism>
<gene>
    <name evidence="5" type="ORF">CEUSTIGMA_g10297.t1</name>
</gene>
<protein>
    <recommendedName>
        <fullName evidence="4">Exostosin GT47 domain-containing protein</fullName>
    </recommendedName>
</protein>
<dbReference type="PANTHER" id="PTHR11062:SF281">
    <property type="entry name" value="EXOSTOSIN-LIKE 2"/>
    <property type="match status" value="1"/>
</dbReference>
<name>A0A250XIG3_9CHLO</name>
<evidence type="ECO:0000256" key="1">
    <source>
        <dbReference type="ARBA" id="ARBA00004323"/>
    </source>
</evidence>
<dbReference type="GO" id="GO:0000139">
    <property type="term" value="C:Golgi membrane"/>
    <property type="evidence" value="ECO:0007669"/>
    <property type="project" value="UniProtKB-SubCell"/>
</dbReference>
<dbReference type="Pfam" id="PF03016">
    <property type="entry name" value="Exostosin_GT47"/>
    <property type="match status" value="2"/>
</dbReference>
<dbReference type="OrthoDB" id="1924787at2759"/>
<comment type="similarity">
    <text evidence="2">Belongs to the glycosyltransferase 47 family.</text>
</comment>
<dbReference type="GO" id="GO:0016757">
    <property type="term" value="F:glycosyltransferase activity"/>
    <property type="evidence" value="ECO:0007669"/>
    <property type="project" value="InterPro"/>
</dbReference>
<evidence type="ECO:0000256" key="2">
    <source>
        <dbReference type="ARBA" id="ARBA00010271"/>
    </source>
</evidence>
<feature type="domain" description="Exostosin GT47" evidence="4">
    <location>
        <begin position="31"/>
        <end position="149"/>
    </location>
</feature>
<dbReference type="PANTHER" id="PTHR11062">
    <property type="entry name" value="EXOSTOSIN HEPARAN SULFATE GLYCOSYLTRANSFERASE -RELATED"/>
    <property type="match status" value="1"/>
</dbReference>
<dbReference type="InterPro" id="IPR004263">
    <property type="entry name" value="Exostosin"/>
</dbReference>
<evidence type="ECO:0000256" key="3">
    <source>
        <dbReference type="ARBA" id="ARBA00023034"/>
    </source>
</evidence>
<dbReference type="EMBL" id="BEGY01000087">
    <property type="protein sequence ID" value="GAX82871.1"/>
    <property type="molecule type" value="Genomic_DNA"/>
</dbReference>
<accession>A0A250XIG3</accession>
<keyword evidence="3" id="KW-0333">Golgi apparatus</keyword>
<dbReference type="AlphaFoldDB" id="A0A250XIG3"/>
<evidence type="ECO:0000313" key="6">
    <source>
        <dbReference type="Proteomes" id="UP000232323"/>
    </source>
</evidence>